<evidence type="ECO:0000259" key="10">
    <source>
        <dbReference type="Pfam" id="PF07731"/>
    </source>
</evidence>
<dbReference type="FunFam" id="2.60.40.420:FF:000038">
    <property type="entry name" value="Extracellular dihydrogeodin oxidase/laccase"/>
    <property type="match status" value="1"/>
</dbReference>
<feature type="region of interest" description="Disordered" evidence="7">
    <location>
        <begin position="483"/>
        <end position="515"/>
    </location>
</feature>
<dbReference type="Gene3D" id="2.60.40.420">
    <property type="entry name" value="Cupredoxins - blue copper proteins"/>
    <property type="match status" value="3"/>
</dbReference>
<keyword evidence="13" id="KW-1185">Reference proteome</keyword>
<dbReference type="CDD" id="cd13901">
    <property type="entry name" value="CuRO_3_MaLCC_like"/>
    <property type="match status" value="1"/>
</dbReference>
<dbReference type="InterPro" id="IPR011706">
    <property type="entry name" value="Cu-oxidase_C"/>
</dbReference>
<dbReference type="GO" id="GO:0005507">
    <property type="term" value="F:copper ion binding"/>
    <property type="evidence" value="ECO:0007669"/>
    <property type="project" value="InterPro"/>
</dbReference>
<reference evidence="12" key="1">
    <citation type="journal article" date="2023" name="Mol. Phylogenet. Evol.">
        <title>Genome-scale phylogeny and comparative genomics of the fungal order Sordariales.</title>
        <authorList>
            <person name="Hensen N."/>
            <person name="Bonometti L."/>
            <person name="Westerberg I."/>
            <person name="Brannstrom I.O."/>
            <person name="Guillou S."/>
            <person name="Cros-Aarteil S."/>
            <person name="Calhoun S."/>
            <person name="Haridas S."/>
            <person name="Kuo A."/>
            <person name="Mondo S."/>
            <person name="Pangilinan J."/>
            <person name="Riley R."/>
            <person name="LaButti K."/>
            <person name="Andreopoulos B."/>
            <person name="Lipzen A."/>
            <person name="Chen C."/>
            <person name="Yan M."/>
            <person name="Daum C."/>
            <person name="Ng V."/>
            <person name="Clum A."/>
            <person name="Steindorff A."/>
            <person name="Ohm R.A."/>
            <person name="Martin F."/>
            <person name="Silar P."/>
            <person name="Natvig D.O."/>
            <person name="Lalanne C."/>
            <person name="Gautier V."/>
            <person name="Ament-Velasquez S.L."/>
            <person name="Kruys A."/>
            <person name="Hutchinson M.I."/>
            <person name="Powell A.J."/>
            <person name="Barry K."/>
            <person name="Miller A.N."/>
            <person name="Grigoriev I.V."/>
            <person name="Debuchy R."/>
            <person name="Gladieux P."/>
            <person name="Hiltunen Thoren M."/>
            <person name="Johannesson H."/>
        </authorList>
    </citation>
    <scope>NUCLEOTIDE SEQUENCE</scope>
    <source>
        <strain evidence="12">CBS 333.67</strain>
    </source>
</reference>
<dbReference type="FunFam" id="2.60.40.420:FF:000021">
    <property type="entry name" value="Extracellular dihydrogeodin oxidase/laccase"/>
    <property type="match status" value="1"/>
</dbReference>
<feature type="chain" id="PRO_5042467333" evidence="8">
    <location>
        <begin position="26"/>
        <end position="599"/>
    </location>
</feature>
<dbReference type="InterPro" id="IPR008972">
    <property type="entry name" value="Cupredoxin"/>
</dbReference>
<dbReference type="CDD" id="cd13880">
    <property type="entry name" value="CuRO_2_MaLCC_like"/>
    <property type="match status" value="1"/>
</dbReference>
<evidence type="ECO:0000313" key="13">
    <source>
        <dbReference type="Proteomes" id="UP001273166"/>
    </source>
</evidence>
<dbReference type="CDD" id="cd13854">
    <property type="entry name" value="CuRO_1_MaLCC_like"/>
    <property type="match status" value="1"/>
</dbReference>
<dbReference type="Pfam" id="PF00394">
    <property type="entry name" value="Cu-oxidase"/>
    <property type="match status" value="1"/>
</dbReference>
<dbReference type="AlphaFoldDB" id="A0AAJ0GWI4"/>
<comment type="similarity">
    <text evidence="1">Belongs to the multicopper oxidase family.</text>
</comment>
<feature type="domain" description="Plastocyanin-like" evidence="11">
    <location>
        <begin position="65"/>
        <end position="179"/>
    </location>
</feature>
<feature type="domain" description="Plastocyanin-like" evidence="9">
    <location>
        <begin position="190"/>
        <end position="346"/>
    </location>
</feature>
<gene>
    <name evidence="12" type="ORF">B0T15DRAFT_529461</name>
</gene>
<protein>
    <submittedName>
        <fullName evidence="12">Laccase 2</fullName>
    </submittedName>
</protein>
<proteinExistence type="inferred from homology"/>
<reference evidence="12" key="2">
    <citation type="submission" date="2023-06" db="EMBL/GenBank/DDBJ databases">
        <authorList>
            <consortium name="Lawrence Berkeley National Laboratory"/>
            <person name="Mondo S.J."/>
            <person name="Hensen N."/>
            <person name="Bonometti L."/>
            <person name="Westerberg I."/>
            <person name="Brannstrom I.O."/>
            <person name="Guillou S."/>
            <person name="Cros-Aarteil S."/>
            <person name="Calhoun S."/>
            <person name="Haridas S."/>
            <person name="Kuo A."/>
            <person name="Pangilinan J."/>
            <person name="Riley R."/>
            <person name="Labutti K."/>
            <person name="Andreopoulos B."/>
            <person name="Lipzen A."/>
            <person name="Chen C."/>
            <person name="Yanf M."/>
            <person name="Daum C."/>
            <person name="Ng V."/>
            <person name="Clum A."/>
            <person name="Steindorff A."/>
            <person name="Ohm R."/>
            <person name="Martin F."/>
            <person name="Silar P."/>
            <person name="Natvig D."/>
            <person name="Lalanne C."/>
            <person name="Gautier V."/>
            <person name="Ament-Velasquez S.L."/>
            <person name="Kruys A."/>
            <person name="Hutchinson M.I."/>
            <person name="Powell A.J."/>
            <person name="Barry K."/>
            <person name="Miller A.N."/>
            <person name="Grigoriev I.V."/>
            <person name="Debuchy R."/>
            <person name="Gladieux P."/>
            <person name="Thoren M.H."/>
            <person name="Johannesson H."/>
        </authorList>
    </citation>
    <scope>NUCLEOTIDE SEQUENCE</scope>
    <source>
        <strain evidence="12">CBS 333.67</strain>
    </source>
</reference>
<keyword evidence="6" id="KW-0325">Glycoprotein</keyword>
<dbReference type="EMBL" id="JAUDZG010000003">
    <property type="protein sequence ID" value="KAK3307155.1"/>
    <property type="molecule type" value="Genomic_DNA"/>
</dbReference>
<evidence type="ECO:0000259" key="11">
    <source>
        <dbReference type="Pfam" id="PF07732"/>
    </source>
</evidence>
<keyword evidence="3" id="KW-0677">Repeat</keyword>
<dbReference type="InterPro" id="IPR011707">
    <property type="entry name" value="Cu-oxidase-like_N"/>
</dbReference>
<keyword evidence="2" id="KW-0479">Metal-binding</keyword>
<dbReference type="PROSITE" id="PS00080">
    <property type="entry name" value="MULTICOPPER_OXIDASE2"/>
    <property type="match status" value="1"/>
</dbReference>
<name>A0AAJ0GWI4_9PEZI</name>
<feature type="signal peptide" evidence="8">
    <location>
        <begin position="1"/>
        <end position="25"/>
    </location>
</feature>
<evidence type="ECO:0000256" key="4">
    <source>
        <dbReference type="ARBA" id="ARBA00023002"/>
    </source>
</evidence>
<keyword evidence="5" id="KW-0186">Copper</keyword>
<keyword evidence="4" id="KW-0560">Oxidoreductase</keyword>
<dbReference type="PANTHER" id="PTHR11709:SF71">
    <property type="entry name" value="OXIDOREDUCTASE TPCJ"/>
    <property type="match status" value="1"/>
</dbReference>
<dbReference type="SUPFAM" id="SSF49503">
    <property type="entry name" value="Cupredoxins"/>
    <property type="match status" value="3"/>
</dbReference>
<dbReference type="InterPro" id="IPR002355">
    <property type="entry name" value="Cu_oxidase_Cu_BS"/>
</dbReference>
<feature type="compositionally biased region" description="Low complexity" evidence="7">
    <location>
        <begin position="484"/>
        <end position="502"/>
    </location>
</feature>
<sequence>MKAISAVRQAAWLYAIVAAAVVAQEEPPCAHSADTRRCWGNYSIDTNYYEVVPDTGVTREFWFVVENVTMAPDGYEQPVIVVNRSIPGPTIEVDWGDQVVVHVTNLLENNGTSIHWHGIRMRNNYGMDGVPGVSQCPIPPGGTFTYRWRAEQYGTTWYHSHFSMQYSVGLQGPIVIHGPATANYDEDLGTVVLQDWSHVSPFAMWWYSRLPSGPPPLANALINGKNVFDCTSSADPDDKNCIGNGTRAEWSFQQGKRYRMRIINTGLYSNFRFSIDDHNLTVIAADLVPIEPYVTDNIAITMGQRYDVIVQANRPVGDYWLRAIWQTSCCPNDAVNNTLGIIRYDSTSTADPNTTNPAVDYPDNCGDEDAENLVPWLKLDVGPPLSTDVFYLDDVTLPDPKGFLWTLNGTYLWANFSAPTNLLLADADKTAFPADYMVYRTPATASGWVYIAFNDISNRNRSHPMHLHGHDFYVLATGPGNFTSSSSSSSSNNNNNNNNHNNTAPQLQLANPRRRDTATWPARGYMVLAYKTNNPGTWLLHCHIAWHSSEALGLQMLERPGDMDLSAGGQVAGMRQLCGEWERWLSNHGDAIVQEDAGI</sequence>
<keyword evidence="8" id="KW-0732">Signal</keyword>
<evidence type="ECO:0000313" key="12">
    <source>
        <dbReference type="EMBL" id="KAK3307155.1"/>
    </source>
</evidence>
<accession>A0AAJ0GWI4</accession>
<evidence type="ECO:0000256" key="8">
    <source>
        <dbReference type="SAM" id="SignalP"/>
    </source>
</evidence>
<dbReference type="Pfam" id="PF07731">
    <property type="entry name" value="Cu-oxidase_2"/>
    <property type="match status" value="1"/>
</dbReference>
<organism evidence="12 13">
    <name type="scientific">Chaetomium strumarium</name>
    <dbReference type="NCBI Taxonomy" id="1170767"/>
    <lineage>
        <taxon>Eukaryota</taxon>
        <taxon>Fungi</taxon>
        <taxon>Dikarya</taxon>
        <taxon>Ascomycota</taxon>
        <taxon>Pezizomycotina</taxon>
        <taxon>Sordariomycetes</taxon>
        <taxon>Sordariomycetidae</taxon>
        <taxon>Sordariales</taxon>
        <taxon>Chaetomiaceae</taxon>
        <taxon>Chaetomium</taxon>
    </lineage>
</organism>
<evidence type="ECO:0000256" key="6">
    <source>
        <dbReference type="ARBA" id="ARBA00023180"/>
    </source>
</evidence>
<dbReference type="GeneID" id="87887934"/>
<evidence type="ECO:0000256" key="5">
    <source>
        <dbReference type="ARBA" id="ARBA00023008"/>
    </source>
</evidence>
<evidence type="ECO:0000256" key="2">
    <source>
        <dbReference type="ARBA" id="ARBA00022723"/>
    </source>
</evidence>
<evidence type="ECO:0000256" key="3">
    <source>
        <dbReference type="ARBA" id="ARBA00022737"/>
    </source>
</evidence>
<dbReference type="GO" id="GO:0016491">
    <property type="term" value="F:oxidoreductase activity"/>
    <property type="evidence" value="ECO:0007669"/>
    <property type="project" value="UniProtKB-KW"/>
</dbReference>
<evidence type="ECO:0000259" key="9">
    <source>
        <dbReference type="Pfam" id="PF00394"/>
    </source>
</evidence>
<dbReference type="RefSeq" id="XP_062722935.1">
    <property type="nucleotide sequence ID" value="XM_062869105.1"/>
</dbReference>
<dbReference type="InterPro" id="IPR045087">
    <property type="entry name" value="Cu-oxidase_fam"/>
</dbReference>
<dbReference type="Proteomes" id="UP001273166">
    <property type="component" value="Unassembled WGS sequence"/>
</dbReference>
<dbReference type="InterPro" id="IPR001117">
    <property type="entry name" value="Cu-oxidase_2nd"/>
</dbReference>
<feature type="domain" description="Plastocyanin-like" evidence="10">
    <location>
        <begin position="428"/>
        <end position="561"/>
    </location>
</feature>
<comment type="caution">
    <text evidence="12">The sequence shown here is derived from an EMBL/GenBank/DDBJ whole genome shotgun (WGS) entry which is preliminary data.</text>
</comment>
<dbReference type="PANTHER" id="PTHR11709">
    <property type="entry name" value="MULTI-COPPER OXIDASE"/>
    <property type="match status" value="1"/>
</dbReference>
<evidence type="ECO:0000256" key="7">
    <source>
        <dbReference type="SAM" id="MobiDB-lite"/>
    </source>
</evidence>
<evidence type="ECO:0000256" key="1">
    <source>
        <dbReference type="ARBA" id="ARBA00010609"/>
    </source>
</evidence>
<dbReference type="Pfam" id="PF07732">
    <property type="entry name" value="Cu-oxidase_3"/>
    <property type="match status" value="1"/>
</dbReference>